<organism evidence="2 3">
    <name type="scientific">Cotesia glomerata</name>
    <name type="common">Lepidopteran parasitic wasp</name>
    <name type="synonym">Apanteles glomeratus</name>
    <dbReference type="NCBI Taxonomy" id="32391"/>
    <lineage>
        <taxon>Eukaryota</taxon>
        <taxon>Metazoa</taxon>
        <taxon>Ecdysozoa</taxon>
        <taxon>Arthropoda</taxon>
        <taxon>Hexapoda</taxon>
        <taxon>Insecta</taxon>
        <taxon>Pterygota</taxon>
        <taxon>Neoptera</taxon>
        <taxon>Endopterygota</taxon>
        <taxon>Hymenoptera</taxon>
        <taxon>Apocrita</taxon>
        <taxon>Ichneumonoidea</taxon>
        <taxon>Braconidae</taxon>
        <taxon>Microgastrinae</taxon>
        <taxon>Cotesia</taxon>
    </lineage>
</organism>
<feature type="region of interest" description="Disordered" evidence="1">
    <location>
        <begin position="1"/>
        <end position="20"/>
    </location>
</feature>
<sequence length="70" mass="7705">MKEDSRNNAEEVKGSLSQVPALSDQPIELFLSPSRAKGVKEEACSSKFEGQSAVWNRLTRLESAVSRQVP</sequence>
<evidence type="ECO:0000313" key="2">
    <source>
        <dbReference type="EMBL" id="KAH0549520.1"/>
    </source>
</evidence>
<gene>
    <name evidence="2" type="ORF">KQX54_009973</name>
</gene>
<proteinExistence type="predicted"/>
<evidence type="ECO:0000256" key="1">
    <source>
        <dbReference type="SAM" id="MobiDB-lite"/>
    </source>
</evidence>
<feature type="compositionally biased region" description="Basic and acidic residues" evidence="1">
    <location>
        <begin position="1"/>
        <end position="13"/>
    </location>
</feature>
<keyword evidence="3" id="KW-1185">Reference proteome</keyword>
<dbReference type="EMBL" id="JAHXZJ010001864">
    <property type="protein sequence ID" value="KAH0549520.1"/>
    <property type="molecule type" value="Genomic_DNA"/>
</dbReference>
<evidence type="ECO:0000313" key="3">
    <source>
        <dbReference type="Proteomes" id="UP000826195"/>
    </source>
</evidence>
<dbReference type="AlphaFoldDB" id="A0AAV7IB80"/>
<name>A0AAV7IB80_COTGL</name>
<reference evidence="2 3" key="1">
    <citation type="journal article" date="2021" name="J. Hered.">
        <title>A chromosome-level genome assembly of the parasitoid wasp, Cotesia glomerata (Hymenoptera: Braconidae).</title>
        <authorList>
            <person name="Pinto B.J."/>
            <person name="Weis J.J."/>
            <person name="Gamble T."/>
            <person name="Ode P.J."/>
            <person name="Paul R."/>
            <person name="Zaspel J.M."/>
        </authorList>
    </citation>
    <scope>NUCLEOTIDE SEQUENCE [LARGE SCALE GENOMIC DNA]</scope>
    <source>
        <strain evidence="2">CgM1</strain>
    </source>
</reference>
<dbReference type="Proteomes" id="UP000826195">
    <property type="component" value="Unassembled WGS sequence"/>
</dbReference>
<comment type="caution">
    <text evidence="2">The sequence shown here is derived from an EMBL/GenBank/DDBJ whole genome shotgun (WGS) entry which is preliminary data.</text>
</comment>
<accession>A0AAV7IB80</accession>
<protein>
    <submittedName>
        <fullName evidence="2">Uncharacterized protein</fullName>
    </submittedName>
</protein>